<comment type="caution">
    <text evidence="2">The sequence shown here is derived from an EMBL/GenBank/DDBJ whole genome shotgun (WGS) entry which is preliminary data.</text>
</comment>
<reference evidence="2 3" key="1">
    <citation type="submission" date="2020-08" db="EMBL/GenBank/DDBJ databases">
        <title>Genomic Encyclopedia of Type Strains, Phase IV (KMG-IV): sequencing the most valuable type-strain genomes for metagenomic binning, comparative biology and taxonomic classification.</title>
        <authorList>
            <person name="Goeker M."/>
        </authorList>
    </citation>
    <scope>NUCLEOTIDE SEQUENCE [LARGE SCALE GENOMIC DNA]</scope>
    <source>
        <strain evidence="2 3">DSM 105721</strain>
    </source>
</reference>
<name>A0A7W6MZU5_9BACT</name>
<dbReference type="AlphaFoldDB" id="A0A7W6MZU5"/>
<dbReference type="Gene3D" id="1.10.287.1490">
    <property type="match status" value="1"/>
</dbReference>
<evidence type="ECO:0000313" key="2">
    <source>
        <dbReference type="EMBL" id="MBB4027245.1"/>
    </source>
</evidence>
<accession>A0A7W6MZU5</accession>
<evidence type="ECO:0000256" key="1">
    <source>
        <dbReference type="SAM" id="Coils"/>
    </source>
</evidence>
<feature type="coiled-coil region" evidence="1">
    <location>
        <begin position="490"/>
        <end position="517"/>
    </location>
</feature>
<evidence type="ECO:0000313" key="3">
    <source>
        <dbReference type="Proteomes" id="UP000546007"/>
    </source>
</evidence>
<feature type="coiled-coil region" evidence="1">
    <location>
        <begin position="354"/>
        <end position="430"/>
    </location>
</feature>
<keyword evidence="3" id="KW-1185">Reference proteome</keyword>
<feature type="coiled-coil region" evidence="1">
    <location>
        <begin position="565"/>
        <end position="734"/>
    </location>
</feature>
<keyword evidence="1" id="KW-0175">Coiled coil</keyword>
<dbReference type="Proteomes" id="UP000546007">
    <property type="component" value="Unassembled WGS sequence"/>
</dbReference>
<dbReference type="PROSITE" id="PS51257">
    <property type="entry name" value="PROKAR_LIPOPROTEIN"/>
    <property type="match status" value="1"/>
</dbReference>
<dbReference type="RefSeq" id="WP_124317487.1">
    <property type="nucleotide sequence ID" value="NZ_BHZJ02000197.1"/>
</dbReference>
<feature type="coiled-coil region" evidence="1">
    <location>
        <begin position="45"/>
        <end position="300"/>
    </location>
</feature>
<dbReference type="EMBL" id="JACIES010000008">
    <property type="protein sequence ID" value="MBB4027245.1"/>
    <property type="molecule type" value="Genomic_DNA"/>
</dbReference>
<protein>
    <submittedName>
        <fullName evidence="2">Chromosome segregation ATPase</fullName>
    </submittedName>
</protein>
<gene>
    <name evidence="2" type="ORF">GGR14_003055</name>
</gene>
<proteinExistence type="predicted"/>
<sequence>MRKISLLFVLITVALLSSCVDDKESATVEQIRTAKTEWLKAQAEMLQAQGEAQKLLAEIEKLKVENEAKNEAARLEIERLIAEANVAKTEAEAEKLLAEAEKIRNEAKAAEIANEYQQKIYELEYETRKAEEAYKQQDFLNKLNAAIIAGKLNPELEQMYADYVKALRKLRNNQNEIANNEDRVNRYKNLISDNFEVHLASFQEIIKENQEKVTTAKEAIAELEASKTLTDAAIEKKINELNTKLEELTKELDSKTAEMINTADEAKKLLKAICDAKQAVETAKQEAITKEKAYEKAKEDYNSNPTKKLISPFDITVVTSKGTEKTFSFPGYPEFEQNITTKIAAEKDRQATAIKEATTAKEGAEKELAETKANLGKLEKAATDAKAALAPLEEIIKEQKTKLEKATKDKATYEGKVNELNNKKTAAQTDYDAKKGVVVKYTNELKDPDLTPEKKAELEALLGVAKTNEAKALAELTKASDAVTANDAALATAKKDIADATKALEENETAYEKAKENVTITQKAYNDAVAAVSEINQGELVVKVQEAIDELEIATLLADEFNTIVDNAAKTTETLLAEMNQAKADWDEAVANIEATEQKKEEAEAALENSAYTTLIREANELSSQIERINRLLEILTSLDIESINEQIETYKKEIKTAEEAIAKAEQSIKEFNALASDEEKNEELEACIRIQNEEYQAEINVLNNEISKLKEIQPELQARVDRLQAAIDAAEAALAE</sequence>
<dbReference type="OrthoDB" id="1099663at2"/>
<dbReference type="GeneID" id="93099942"/>
<organism evidence="2 3">
    <name type="scientific">Butyricimonas faecihominis</name>
    <dbReference type="NCBI Taxonomy" id="1472416"/>
    <lineage>
        <taxon>Bacteria</taxon>
        <taxon>Pseudomonadati</taxon>
        <taxon>Bacteroidota</taxon>
        <taxon>Bacteroidia</taxon>
        <taxon>Bacteroidales</taxon>
        <taxon>Odoribacteraceae</taxon>
        <taxon>Butyricimonas</taxon>
    </lineage>
</organism>